<feature type="compositionally biased region" description="Low complexity" evidence="1">
    <location>
        <begin position="1435"/>
        <end position="1445"/>
    </location>
</feature>
<feature type="region of interest" description="Disordered" evidence="1">
    <location>
        <begin position="639"/>
        <end position="685"/>
    </location>
</feature>
<feature type="compositionally biased region" description="Polar residues" evidence="1">
    <location>
        <begin position="897"/>
        <end position="907"/>
    </location>
</feature>
<feature type="compositionally biased region" description="Polar residues" evidence="1">
    <location>
        <begin position="246"/>
        <end position="262"/>
    </location>
</feature>
<feature type="non-terminal residue" evidence="2">
    <location>
        <position position="1573"/>
    </location>
</feature>
<feature type="compositionally biased region" description="Polar residues" evidence="1">
    <location>
        <begin position="748"/>
        <end position="767"/>
    </location>
</feature>
<feature type="compositionally biased region" description="Basic residues" evidence="1">
    <location>
        <begin position="1299"/>
        <end position="1308"/>
    </location>
</feature>
<feature type="compositionally biased region" description="Low complexity" evidence="1">
    <location>
        <begin position="1234"/>
        <end position="1248"/>
    </location>
</feature>
<feature type="compositionally biased region" description="Pro residues" evidence="1">
    <location>
        <begin position="200"/>
        <end position="211"/>
    </location>
</feature>
<keyword evidence="3" id="KW-1185">Reference proteome</keyword>
<feature type="region of interest" description="Disordered" evidence="1">
    <location>
        <begin position="35"/>
        <end position="269"/>
    </location>
</feature>
<feature type="compositionally biased region" description="Polar residues" evidence="1">
    <location>
        <begin position="1531"/>
        <end position="1541"/>
    </location>
</feature>
<dbReference type="Proteomes" id="UP000799764">
    <property type="component" value="Unassembled WGS sequence"/>
</dbReference>
<feature type="compositionally biased region" description="Low complexity" evidence="1">
    <location>
        <begin position="1022"/>
        <end position="1049"/>
    </location>
</feature>
<sequence length="1573" mass="167172">MFRSRRRASSSAASTTNPSASASLAATKAFLRDRESNGALSSAAAAAALRTHTPTPTPVGETVTKRMVRKASLSSQGSGSHQRPGLRRHSSSGSMTERSFRAPSPSRSSPVDPNAPPIPAVPNNLPQTSAVHRRNSSLEPPARGGSPVGRGGGRGVSLDRGTSTANNRGRGQPRASPLSRVVEDEQDGGQRSSVNFSRPISPPAPSSPTPRPVASARGGQSGWFGGPVVNTEQTFRGGKPRPKTADGSSAYVTRQAAQNVQSAADRPVSTRAAHMSSGVEGARLATGSMRAKPSGAAIPAQQTSGAGGDRPVRVVDPNSPFAVYDPSSRKFIHKQDAMNLHRAMSDAADPAPPYEPQHAPRQVHYEPQDAPRQAPYEPQHAPRQIHHEPPQYSQPARQAPQTRNIVQRSPSASPVRQPATDTRQEEPAPAPSVTHHAVASSQYEPVAFITQDLAEAEDRPTADANTSRKLESPEWVEELEETVSPRLPPNQDSSYPRLAPPGTRTPSGPPSADGSDRSARTHSMSPPRNAHFAALAADLSSGIRHQPPGRSVSPAKSALKASPSVSGRSHSPLANNGRLLNRGAPSEVSDAVSEDGGKKKRRIRISFEEEPTVVGTSAYSDSHLPIADDDAEEDLDDVLKPTPILPSFGSIRDTNRRSRDDPEKVTETVSSSLSNSATLMGESTELSRDHKIGAVLAQDFAAKSAEHSPGNHPLPPEVTSVEGSGYYSESSESEAEVPIVDHQETHKPTLSQSTPAPEPKTLTNPIETRSAPLEVPVIAVQPASPPLPREPETEPIFAPQPVPFQPVAQAPRPSVPGGWDDDDASEPEIEAKAPEKTSPAPSHPSITIQIPERPVDDDSSDDDSSVYSDAYEDLDEGEGFGSIDAIMESPVVAPTSRFASNDSSPTARKTGLEDSRWASTNSENIHEGVIPEQRKAQPDTDWENSQQHWSDLHNARKQQPKSGLLIDNLATKEEPRSVPQVTAPVTQPRAESKRSAQQATESVPAKSKERRAKVGPAVVPVQALPTQPAKAPTQPAKAPTQPAKAPAQPRKSALKKTTPTSPPAEIPLKKTMRGTAPASSGAEPQMRMTMRGNGGGFAGRGSSAPATQRQSMPPVDTMPPRGALQKKYLPAAAAGAAARPRPQSASGIPAKPKYVAPPAPTYDSDSDASISSFQRERQRNRASRNNNGGQYTMRASMRSGPTPTMRAAPPMRSISPPRSAASPPPATLRKSMRPSSPTPESSTAAKSSRFSIRSLSPAGRFRRSSNYEAAPPMPPAPVQAPPPKAKKPVLGKPAPSKAPAKKAAKPFRSRINDSSDEDEDVPRRFQSRFADSDSEDEDFELPPVRGIPRRFGKDDGDSTDLEDELSDNEPSSVPVTNGNGKGKSAVTNGLTDAQGATLATGSLRKPGALPPVDAAPKKPKRGLFGFGKKKTPHSAAADIHAQNAADLDIPMPPTQQNRDRNRPLTPIGEDRDTDAGNATTLPPKTGRRTPLGRSTSDSWPLPSPTPAFAEDDQRPRTADGPVTRSRPTLAKRNTSQVSQARTELDPRTGKDVAFGRSGKKKKFQGLRRVLGLN</sequence>
<organism evidence="2 3">
    <name type="scientific">Karstenula rhodostoma CBS 690.94</name>
    <dbReference type="NCBI Taxonomy" id="1392251"/>
    <lineage>
        <taxon>Eukaryota</taxon>
        <taxon>Fungi</taxon>
        <taxon>Dikarya</taxon>
        <taxon>Ascomycota</taxon>
        <taxon>Pezizomycotina</taxon>
        <taxon>Dothideomycetes</taxon>
        <taxon>Pleosporomycetidae</taxon>
        <taxon>Pleosporales</taxon>
        <taxon>Massarineae</taxon>
        <taxon>Didymosphaeriaceae</taxon>
        <taxon>Karstenula</taxon>
    </lineage>
</organism>
<feature type="compositionally biased region" description="Pro residues" evidence="1">
    <location>
        <begin position="1271"/>
        <end position="1283"/>
    </location>
</feature>
<feature type="compositionally biased region" description="Basic and acidic residues" evidence="1">
    <location>
        <begin position="653"/>
        <end position="666"/>
    </location>
</feature>
<feature type="compositionally biased region" description="Low complexity" evidence="1">
    <location>
        <begin position="720"/>
        <end position="730"/>
    </location>
</feature>
<proteinExistence type="predicted"/>
<feature type="compositionally biased region" description="Low complexity" evidence="1">
    <location>
        <begin position="500"/>
        <end position="512"/>
    </location>
</feature>
<evidence type="ECO:0000313" key="3">
    <source>
        <dbReference type="Proteomes" id="UP000799764"/>
    </source>
</evidence>
<feature type="compositionally biased region" description="Polar residues" evidence="1">
    <location>
        <begin position="667"/>
        <end position="678"/>
    </location>
</feature>
<feature type="region of interest" description="Disordered" evidence="1">
    <location>
        <begin position="293"/>
        <end position="312"/>
    </location>
</feature>
<feature type="region of interest" description="Disordered" evidence="1">
    <location>
        <begin position="703"/>
        <end position="1573"/>
    </location>
</feature>
<comment type="caution">
    <text evidence="2">The sequence shown here is derived from an EMBL/GenBank/DDBJ whole genome shotgun (WGS) entry which is preliminary data.</text>
</comment>
<reference evidence="2" key="1">
    <citation type="journal article" date="2020" name="Stud. Mycol.">
        <title>101 Dothideomycetes genomes: a test case for predicting lifestyles and emergence of pathogens.</title>
        <authorList>
            <person name="Haridas S."/>
            <person name="Albert R."/>
            <person name="Binder M."/>
            <person name="Bloem J."/>
            <person name="Labutti K."/>
            <person name="Salamov A."/>
            <person name="Andreopoulos B."/>
            <person name="Baker S."/>
            <person name="Barry K."/>
            <person name="Bills G."/>
            <person name="Bluhm B."/>
            <person name="Cannon C."/>
            <person name="Castanera R."/>
            <person name="Culley D."/>
            <person name="Daum C."/>
            <person name="Ezra D."/>
            <person name="Gonzalez J."/>
            <person name="Henrissat B."/>
            <person name="Kuo A."/>
            <person name="Liang C."/>
            <person name="Lipzen A."/>
            <person name="Lutzoni F."/>
            <person name="Magnuson J."/>
            <person name="Mondo S."/>
            <person name="Nolan M."/>
            <person name="Ohm R."/>
            <person name="Pangilinan J."/>
            <person name="Park H.-J."/>
            <person name="Ramirez L."/>
            <person name="Alfaro M."/>
            <person name="Sun H."/>
            <person name="Tritt A."/>
            <person name="Yoshinaga Y."/>
            <person name="Zwiers L.-H."/>
            <person name="Turgeon B."/>
            <person name="Goodwin S."/>
            <person name="Spatafora J."/>
            <person name="Crous P."/>
            <person name="Grigoriev I."/>
        </authorList>
    </citation>
    <scope>NUCLEOTIDE SEQUENCE</scope>
    <source>
        <strain evidence="2">CBS 690.94</strain>
    </source>
</reference>
<dbReference type="OrthoDB" id="5423926at2759"/>
<feature type="compositionally biased region" description="Low complexity" evidence="1">
    <location>
        <begin position="39"/>
        <end position="62"/>
    </location>
</feature>
<feature type="compositionally biased region" description="Gly residues" evidence="1">
    <location>
        <begin position="146"/>
        <end position="155"/>
    </location>
</feature>
<feature type="region of interest" description="Disordered" evidence="1">
    <location>
        <begin position="1"/>
        <end position="22"/>
    </location>
</feature>
<feature type="compositionally biased region" description="Acidic residues" evidence="1">
    <location>
        <begin position="855"/>
        <end position="878"/>
    </location>
</feature>
<evidence type="ECO:0000256" key="1">
    <source>
        <dbReference type="SAM" id="MobiDB-lite"/>
    </source>
</evidence>
<gene>
    <name evidence="2" type="ORF">P171DRAFT_436544</name>
</gene>
<feature type="region of interest" description="Disordered" evidence="1">
    <location>
        <begin position="454"/>
        <end position="606"/>
    </location>
</feature>
<feature type="compositionally biased region" description="Acidic residues" evidence="1">
    <location>
        <begin position="1357"/>
        <end position="1367"/>
    </location>
</feature>
<feature type="compositionally biased region" description="Low complexity" evidence="1">
    <location>
        <begin position="551"/>
        <end position="566"/>
    </location>
</feature>
<protein>
    <submittedName>
        <fullName evidence="2">Uncharacterized protein</fullName>
    </submittedName>
</protein>
<feature type="compositionally biased region" description="Basic and acidic residues" evidence="1">
    <location>
        <begin position="1457"/>
        <end position="1474"/>
    </location>
</feature>
<feature type="compositionally biased region" description="Low complexity" evidence="1">
    <location>
        <begin position="1206"/>
        <end position="1221"/>
    </location>
</feature>
<feature type="compositionally biased region" description="Polar residues" evidence="1">
    <location>
        <begin position="1368"/>
        <end position="1378"/>
    </location>
</feature>
<feature type="compositionally biased region" description="Basic and acidic residues" evidence="1">
    <location>
        <begin position="456"/>
        <end position="472"/>
    </location>
</feature>
<feature type="compositionally biased region" description="Low complexity" evidence="1">
    <location>
        <begin position="101"/>
        <end position="112"/>
    </location>
</feature>
<accession>A0A9P4P6E2</accession>
<feature type="region of interest" description="Disordered" evidence="1">
    <location>
        <begin position="346"/>
        <end position="442"/>
    </location>
</feature>
<evidence type="ECO:0000313" key="2">
    <source>
        <dbReference type="EMBL" id="KAF2439225.1"/>
    </source>
</evidence>
<feature type="compositionally biased region" description="Basic residues" evidence="1">
    <location>
        <begin position="1417"/>
        <end position="1432"/>
    </location>
</feature>
<feature type="compositionally biased region" description="Polar residues" evidence="1">
    <location>
        <begin position="72"/>
        <end position="81"/>
    </location>
</feature>
<feature type="compositionally biased region" description="Low complexity" evidence="1">
    <location>
        <begin position="1131"/>
        <end position="1154"/>
    </location>
</feature>
<feature type="compositionally biased region" description="Low complexity" evidence="1">
    <location>
        <begin position="9"/>
        <end position="22"/>
    </location>
</feature>
<dbReference type="EMBL" id="MU001510">
    <property type="protein sequence ID" value="KAF2439225.1"/>
    <property type="molecule type" value="Genomic_DNA"/>
</dbReference>
<feature type="compositionally biased region" description="Polar residues" evidence="1">
    <location>
        <begin position="391"/>
        <end position="414"/>
    </location>
</feature>
<feature type="compositionally biased region" description="Acidic residues" evidence="1">
    <location>
        <begin position="819"/>
        <end position="828"/>
    </location>
</feature>
<name>A0A9P4P6E2_9PLEO</name>